<dbReference type="PROSITE" id="PS01281">
    <property type="entry name" value="GIDA_2"/>
    <property type="match status" value="1"/>
</dbReference>
<dbReference type="GO" id="GO:0002098">
    <property type="term" value="P:tRNA wobble uridine modification"/>
    <property type="evidence" value="ECO:0007669"/>
    <property type="project" value="InterPro"/>
</dbReference>
<comment type="subcellular location">
    <subcellularLocation>
        <location evidence="12">Cytoplasm</location>
    </subcellularLocation>
</comment>
<dbReference type="Pfam" id="PF21680">
    <property type="entry name" value="GIDA_C_1st"/>
    <property type="match status" value="1"/>
</dbReference>
<dbReference type="InterPro" id="IPR026904">
    <property type="entry name" value="MnmG_C"/>
</dbReference>
<evidence type="ECO:0000256" key="9">
    <source>
        <dbReference type="ARBA" id="ARBA00023027"/>
    </source>
</evidence>
<evidence type="ECO:0000313" key="13">
    <source>
        <dbReference type="EMBL" id="ARF68381.1"/>
    </source>
</evidence>
<feature type="binding site" evidence="12">
    <location>
        <position position="126"/>
    </location>
    <ligand>
        <name>FAD</name>
        <dbReference type="ChEBI" id="CHEBI:57692"/>
    </ligand>
</feature>
<dbReference type="NCBIfam" id="TIGR00136">
    <property type="entry name" value="mnmG_gidA"/>
    <property type="match status" value="1"/>
</dbReference>
<evidence type="ECO:0000313" key="14">
    <source>
        <dbReference type="Proteomes" id="UP000192727"/>
    </source>
</evidence>
<dbReference type="Gene3D" id="1.10.10.1800">
    <property type="entry name" value="tRNA uridine 5-carboxymethylaminomethyl modification enzyme MnmG/GidA"/>
    <property type="match status" value="1"/>
</dbReference>
<gene>
    <name evidence="12" type="primary">mnmG</name>
    <name evidence="12" type="synonym">gidA</name>
    <name evidence="13" type="ORF">B7C51_12020</name>
</gene>
<name>A0A1V0UTB1_9BACL</name>
<dbReference type="FunFam" id="3.50.50.60:FF:000002">
    <property type="entry name" value="tRNA uridine 5-carboxymethylaminomethyl modification enzyme MnmG"/>
    <property type="match status" value="1"/>
</dbReference>
<sequence length="631" mass="70312">MGFQAGEYDVIVIGAGHAGCESALAAARMGCSTLLLTINLDMVAFMPCNPSIGGPAKGHVVREIDALGGEMGRNIDKTYIQMRMLNTGKGPAVHALRAQADKFLYQQTMKETIEKQPNLTMRQGMVEELIVEAGVCKGVITKSGAEYYGKAIVLTTGTYLRGKVIMGELMYESGPNNQQPSIKLSESLRNLGFELVRFKTGTPPRVHKESIDFSKTEIQPGDAEPEFFSYETREPVKEEQLPCWLTYTSAETQELITENLHRAPMFSGVIEGTGPRYCPSIEDKIVRFADKPKHQIFLEPEGRYTSEYYVQGLSTSMPEDVQLSMLRTIPGLECVEMMRTGYAIEYDAVIPTQLKPTLETKLVEGLFTAGQINGTSGYEEAAGQGIMAGINAARKVQGKEPIILDRSEGYIGVLIDDLVTKGTNEPYRLLTSRAEYRLLLRHDNADLRLTPIGYEIGLITEERYQAFLNKKGKVEQEIERLRTTKVRPEAFIQDLLAEAGTVQLNNAVDLLSLLRRPQIMYSHIEQMSPSPLELDGEMKEQVEIQIKYSGYIEKQLAQVERLKKMEKKLIPDDIVYEEIHGIATEAKQKLAKIRPISIGQASRISGVSPADISILLVYLEHYNQVTAARRG</sequence>
<dbReference type="PROSITE" id="PS01280">
    <property type="entry name" value="GIDA_1"/>
    <property type="match status" value="1"/>
</dbReference>
<dbReference type="Gene3D" id="3.50.50.60">
    <property type="entry name" value="FAD/NAD(P)-binding domain"/>
    <property type="match status" value="2"/>
</dbReference>
<dbReference type="InterPro" id="IPR002218">
    <property type="entry name" value="MnmG-rel"/>
</dbReference>
<evidence type="ECO:0000256" key="5">
    <source>
        <dbReference type="ARBA" id="ARBA00022490"/>
    </source>
</evidence>
<organism evidence="13 14">
    <name type="scientific">Paenibacillus larvae subsp. pulvifaciens</name>
    <dbReference type="NCBI Taxonomy" id="1477"/>
    <lineage>
        <taxon>Bacteria</taxon>
        <taxon>Bacillati</taxon>
        <taxon>Bacillota</taxon>
        <taxon>Bacilli</taxon>
        <taxon>Bacillales</taxon>
        <taxon>Paenibacillaceae</taxon>
        <taxon>Paenibacillus</taxon>
    </lineage>
</organism>
<keyword evidence="8 12" id="KW-0274">FAD</keyword>
<comment type="cofactor">
    <cofactor evidence="1 12">
        <name>FAD</name>
        <dbReference type="ChEBI" id="CHEBI:57692"/>
    </cofactor>
</comment>
<dbReference type="SMART" id="SM01228">
    <property type="entry name" value="GIDA_assoc_3"/>
    <property type="match status" value="1"/>
</dbReference>
<accession>A0A1V0UTB1</accession>
<evidence type="ECO:0000256" key="10">
    <source>
        <dbReference type="ARBA" id="ARBA00025948"/>
    </source>
</evidence>
<reference evidence="13 14" key="1">
    <citation type="submission" date="2017-03" db="EMBL/GenBank/DDBJ databases">
        <title>Paenibacillus larvae genome sequencing.</title>
        <authorList>
            <person name="Dingman D.W."/>
        </authorList>
    </citation>
    <scope>NUCLEOTIDE SEQUENCE [LARGE SCALE GENOMIC DNA]</scope>
    <source>
        <strain evidence="13 14">SAG 10367</strain>
    </source>
</reference>
<keyword evidence="7 12" id="KW-0819">tRNA processing</keyword>
<dbReference type="InterPro" id="IPR020595">
    <property type="entry name" value="MnmG-rel_CS"/>
</dbReference>
<dbReference type="Pfam" id="PF13932">
    <property type="entry name" value="SAM_GIDA_C"/>
    <property type="match status" value="1"/>
</dbReference>
<dbReference type="InterPro" id="IPR044920">
    <property type="entry name" value="MnmG_C_subdom_sf"/>
</dbReference>
<dbReference type="GeneID" id="64221066"/>
<dbReference type="FunFam" id="3.50.50.60:FF:000063">
    <property type="entry name" value="tRNA uridine 5-carboxymethylaminomethyl modification enzyme MnmG"/>
    <property type="match status" value="1"/>
</dbReference>
<dbReference type="PRINTS" id="PR00411">
    <property type="entry name" value="PNDRDTASEI"/>
</dbReference>
<dbReference type="SUPFAM" id="SSF51905">
    <property type="entry name" value="FAD/NAD(P)-binding domain"/>
    <property type="match status" value="1"/>
</dbReference>
<dbReference type="PANTHER" id="PTHR11806">
    <property type="entry name" value="GLUCOSE INHIBITED DIVISION PROTEIN A"/>
    <property type="match status" value="1"/>
</dbReference>
<dbReference type="InterPro" id="IPR004416">
    <property type="entry name" value="MnmG"/>
</dbReference>
<dbReference type="FunFam" id="1.10.150.570:FF:000001">
    <property type="entry name" value="tRNA uridine 5-carboxymethylaminomethyl modification enzyme MnmG"/>
    <property type="match status" value="1"/>
</dbReference>
<evidence type="ECO:0000256" key="4">
    <source>
        <dbReference type="ARBA" id="ARBA00020461"/>
    </source>
</evidence>
<dbReference type="GO" id="GO:0030488">
    <property type="term" value="P:tRNA methylation"/>
    <property type="evidence" value="ECO:0007669"/>
    <property type="project" value="TreeGrafter"/>
</dbReference>
<dbReference type="Pfam" id="PF01134">
    <property type="entry name" value="GIDA"/>
    <property type="match status" value="1"/>
</dbReference>
<evidence type="ECO:0000256" key="6">
    <source>
        <dbReference type="ARBA" id="ARBA00022630"/>
    </source>
</evidence>
<feature type="binding site" evidence="12">
    <location>
        <begin position="14"/>
        <end position="19"/>
    </location>
    <ligand>
        <name>FAD</name>
        <dbReference type="ChEBI" id="CHEBI:57692"/>
    </ligand>
</feature>
<protein>
    <recommendedName>
        <fullName evidence="4 12">tRNA uridine 5-carboxymethylaminomethyl modification enzyme MnmG</fullName>
    </recommendedName>
    <alternativeName>
        <fullName evidence="11 12">Glucose-inhibited division protein A</fullName>
    </alternativeName>
</protein>
<comment type="function">
    <text evidence="2 12">NAD-binding protein involved in the addition of a carboxymethylaminomethyl (cmnm) group at the wobble position (U34) of certain tRNAs, forming tRNA-cmnm(5)s(2)U34.</text>
</comment>
<dbReference type="RefSeq" id="WP_077996391.1">
    <property type="nucleotide sequence ID" value="NZ_CP019794.1"/>
</dbReference>
<keyword evidence="6 12" id="KW-0285">Flavoprotein</keyword>
<proteinExistence type="inferred from homology"/>
<dbReference type="AlphaFoldDB" id="A0A1V0UTB1"/>
<dbReference type="InterPro" id="IPR036188">
    <property type="entry name" value="FAD/NAD-bd_sf"/>
</dbReference>
<evidence type="ECO:0000256" key="7">
    <source>
        <dbReference type="ARBA" id="ARBA00022694"/>
    </source>
</evidence>
<evidence type="ECO:0000256" key="3">
    <source>
        <dbReference type="ARBA" id="ARBA00007653"/>
    </source>
</evidence>
<evidence type="ECO:0000256" key="8">
    <source>
        <dbReference type="ARBA" id="ARBA00022827"/>
    </source>
</evidence>
<dbReference type="Gene3D" id="1.10.150.570">
    <property type="entry name" value="GidA associated domain, C-terminal subdomain"/>
    <property type="match status" value="1"/>
</dbReference>
<feature type="binding site" evidence="12">
    <location>
        <position position="371"/>
    </location>
    <ligand>
        <name>FAD</name>
        <dbReference type="ChEBI" id="CHEBI:57692"/>
    </ligand>
</feature>
<dbReference type="EMBL" id="CP020557">
    <property type="protein sequence ID" value="ARF68381.1"/>
    <property type="molecule type" value="Genomic_DNA"/>
</dbReference>
<keyword evidence="5 12" id="KW-0963">Cytoplasm</keyword>
<evidence type="ECO:0000256" key="11">
    <source>
        <dbReference type="ARBA" id="ARBA00031800"/>
    </source>
</evidence>
<dbReference type="PANTHER" id="PTHR11806:SF0">
    <property type="entry name" value="PROTEIN MTO1 HOMOLOG, MITOCHONDRIAL"/>
    <property type="match status" value="1"/>
</dbReference>
<evidence type="ECO:0000256" key="2">
    <source>
        <dbReference type="ARBA" id="ARBA00003717"/>
    </source>
</evidence>
<dbReference type="InterPro" id="IPR047001">
    <property type="entry name" value="MnmG_C_subdom"/>
</dbReference>
<evidence type="ECO:0000256" key="12">
    <source>
        <dbReference type="HAMAP-Rule" id="MF_00129"/>
    </source>
</evidence>
<dbReference type="HAMAP" id="MF_00129">
    <property type="entry name" value="MnmG_GidA"/>
    <property type="match status" value="1"/>
</dbReference>
<dbReference type="GO" id="GO:0050660">
    <property type="term" value="F:flavin adenine dinucleotide binding"/>
    <property type="evidence" value="ECO:0007669"/>
    <property type="project" value="UniProtKB-UniRule"/>
</dbReference>
<dbReference type="FunFam" id="1.10.10.1800:FF:000001">
    <property type="entry name" value="tRNA uridine 5-carboxymethylaminomethyl modification enzyme MnmG"/>
    <property type="match status" value="1"/>
</dbReference>
<evidence type="ECO:0000256" key="1">
    <source>
        <dbReference type="ARBA" id="ARBA00001974"/>
    </source>
</evidence>
<comment type="similarity">
    <text evidence="3 12">Belongs to the MnmG family.</text>
</comment>
<feature type="binding site" evidence="12">
    <location>
        <position position="181"/>
    </location>
    <ligand>
        <name>FAD</name>
        <dbReference type="ChEBI" id="CHEBI:57692"/>
    </ligand>
</feature>
<comment type="subunit">
    <text evidence="10 12">Homodimer. Heterotetramer of two MnmE and two MnmG subunits.</text>
</comment>
<keyword evidence="9 12" id="KW-0520">NAD</keyword>
<dbReference type="Proteomes" id="UP000192727">
    <property type="component" value="Chromosome"/>
</dbReference>
<dbReference type="InterPro" id="IPR049312">
    <property type="entry name" value="GIDA_C_N"/>
</dbReference>
<feature type="binding site" evidence="12">
    <location>
        <begin position="274"/>
        <end position="288"/>
    </location>
    <ligand>
        <name>NAD(+)</name>
        <dbReference type="ChEBI" id="CHEBI:57540"/>
    </ligand>
</feature>
<dbReference type="GO" id="GO:0005829">
    <property type="term" value="C:cytosol"/>
    <property type="evidence" value="ECO:0007669"/>
    <property type="project" value="TreeGrafter"/>
</dbReference>
<dbReference type="InterPro" id="IPR040131">
    <property type="entry name" value="MnmG_N"/>
</dbReference>